<organism evidence="1 2">
    <name type="scientific">Andreesenia angusta</name>
    <dbReference type="NCBI Taxonomy" id="39480"/>
    <lineage>
        <taxon>Bacteria</taxon>
        <taxon>Bacillati</taxon>
        <taxon>Bacillota</taxon>
        <taxon>Tissierellia</taxon>
        <taxon>Tissierellales</taxon>
        <taxon>Gottschalkiaceae</taxon>
        <taxon>Andreesenia</taxon>
    </lineage>
</organism>
<accession>A0A1S1V922</accession>
<dbReference type="STRING" id="39480.EUAN_08970"/>
<evidence type="ECO:0000313" key="1">
    <source>
        <dbReference type="EMBL" id="OHW63113.1"/>
    </source>
</evidence>
<sequence>MNIYEKIQTAKVELQKADLKKSGQNKYAGYTYFELKDFLPKINEIFAELQLLSKVSFNSEVATLDIVDSEKPEDVVTFTSPMASAQLKGCHEIQNLGAVQTYQRRYLYTMALDIAESDALEANTGKHEPEKSVTPPAPKVSAEKVVAIKNLAEVKGVDVPALLKYYNVTKFDDMNESQWNHGMKVLQSK</sequence>
<dbReference type="InterPro" id="IPR007499">
    <property type="entry name" value="ERF_bacteria_virus"/>
</dbReference>
<name>A0A1S1V922_9FIRM</name>
<proteinExistence type="predicted"/>
<dbReference type="Proteomes" id="UP000180254">
    <property type="component" value="Unassembled WGS sequence"/>
</dbReference>
<keyword evidence="2" id="KW-1185">Reference proteome</keyword>
<evidence type="ECO:0000313" key="2">
    <source>
        <dbReference type="Proteomes" id="UP000180254"/>
    </source>
</evidence>
<dbReference type="EMBL" id="MKIE01000002">
    <property type="protein sequence ID" value="OHW63113.1"/>
    <property type="molecule type" value="Genomic_DNA"/>
</dbReference>
<reference evidence="1 2" key="1">
    <citation type="submission" date="2016-09" db="EMBL/GenBank/DDBJ databases">
        <title>Genome sequence of Eubacterium angustum.</title>
        <authorList>
            <person name="Poehlein A."/>
            <person name="Daniel R."/>
        </authorList>
    </citation>
    <scope>NUCLEOTIDE SEQUENCE [LARGE SCALE GENOMIC DNA]</scope>
    <source>
        <strain evidence="1 2">DSM 1989</strain>
    </source>
</reference>
<protein>
    <submittedName>
        <fullName evidence="1">ERF superfamily protein</fullName>
    </submittedName>
</protein>
<dbReference type="OrthoDB" id="7068986at2"/>
<dbReference type="RefSeq" id="WP_071062058.1">
    <property type="nucleotide sequence ID" value="NZ_MKIE01000002.1"/>
</dbReference>
<gene>
    <name evidence="1" type="ORF">EUAN_08970</name>
</gene>
<dbReference type="Pfam" id="PF04404">
    <property type="entry name" value="ERF"/>
    <property type="match status" value="1"/>
</dbReference>
<dbReference type="AlphaFoldDB" id="A0A1S1V922"/>
<comment type="caution">
    <text evidence="1">The sequence shown here is derived from an EMBL/GenBank/DDBJ whole genome shotgun (WGS) entry which is preliminary data.</text>
</comment>